<name>A0A1S3RAV7_SALSA</name>
<dbReference type="RefSeq" id="XP_014048992.2">
    <property type="nucleotide sequence ID" value="XM_014193517.2"/>
</dbReference>
<feature type="compositionally biased region" description="Low complexity" evidence="1">
    <location>
        <begin position="799"/>
        <end position="808"/>
    </location>
</feature>
<feature type="compositionally biased region" description="Polar residues" evidence="1">
    <location>
        <begin position="122"/>
        <end position="132"/>
    </location>
</feature>
<accession>A0A1S3RAV7</accession>
<feature type="region of interest" description="Disordered" evidence="1">
    <location>
        <begin position="653"/>
        <end position="674"/>
    </location>
</feature>
<evidence type="ECO:0000313" key="2">
    <source>
        <dbReference type="Proteomes" id="UP001652741"/>
    </source>
</evidence>
<reference evidence="3" key="1">
    <citation type="submission" date="2025-08" db="UniProtKB">
        <authorList>
            <consortium name="RefSeq"/>
        </authorList>
    </citation>
    <scope>IDENTIFICATION</scope>
</reference>
<protein>
    <submittedName>
        <fullName evidence="3">Uncharacterized protein</fullName>
    </submittedName>
</protein>
<evidence type="ECO:0000256" key="1">
    <source>
        <dbReference type="SAM" id="MobiDB-lite"/>
    </source>
</evidence>
<dbReference type="PaxDb" id="8030-ENSSSAP00000065485"/>
<dbReference type="PANTHER" id="PTHR18839:SF0">
    <property type="entry name" value="MITOTIC INTERACTOR AND SUBSTRATE OF PLK1 ISOFORM X1-RELATED"/>
    <property type="match status" value="1"/>
</dbReference>
<dbReference type="AlphaFoldDB" id="A0A1S3RAV7"/>
<feature type="region of interest" description="Disordered" evidence="1">
    <location>
        <begin position="114"/>
        <end position="135"/>
    </location>
</feature>
<feature type="compositionally biased region" description="Basic and acidic residues" evidence="1">
    <location>
        <begin position="485"/>
        <end position="501"/>
    </location>
</feature>
<feature type="region of interest" description="Disordered" evidence="1">
    <location>
        <begin position="260"/>
        <end position="414"/>
    </location>
</feature>
<feature type="compositionally biased region" description="Low complexity" evidence="1">
    <location>
        <begin position="325"/>
        <end position="336"/>
    </location>
</feature>
<feature type="region of interest" description="Disordered" evidence="1">
    <location>
        <begin position="758"/>
        <end position="872"/>
    </location>
</feature>
<feature type="region of interest" description="Disordered" evidence="1">
    <location>
        <begin position="712"/>
        <end position="734"/>
    </location>
</feature>
<evidence type="ECO:0000313" key="3">
    <source>
        <dbReference type="RefSeq" id="XP_014048992.2"/>
    </source>
</evidence>
<feature type="region of interest" description="Disordered" evidence="1">
    <location>
        <begin position="150"/>
        <end position="248"/>
    </location>
</feature>
<feature type="compositionally biased region" description="Basic and acidic residues" evidence="1">
    <location>
        <begin position="758"/>
        <end position="769"/>
    </location>
</feature>
<feature type="compositionally biased region" description="Polar residues" evidence="1">
    <location>
        <begin position="343"/>
        <end position="355"/>
    </location>
</feature>
<gene>
    <name evidence="3" type="primary">LOC106601357</name>
</gene>
<dbReference type="InterPro" id="IPR042779">
    <property type="entry name" value="MISP/MISP3-like"/>
</dbReference>
<organism evidence="2 3">
    <name type="scientific">Salmo salar</name>
    <name type="common">Atlantic salmon</name>
    <dbReference type="NCBI Taxonomy" id="8030"/>
    <lineage>
        <taxon>Eukaryota</taxon>
        <taxon>Metazoa</taxon>
        <taxon>Chordata</taxon>
        <taxon>Craniata</taxon>
        <taxon>Vertebrata</taxon>
        <taxon>Euteleostomi</taxon>
        <taxon>Actinopterygii</taxon>
        <taxon>Neopterygii</taxon>
        <taxon>Teleostei</taxon>
        <taxon>Protacanthopterygii</taxon>
        <taxon>Salmoniformes</taxon>
        <taxon>Salmonidae</taxon>
        <taxon>Salmoninae</taxon>
        <taxon>Salmo</taxon>
    </lineage>
</organism>
<proteinExistence type="predicted"/>
<feature type="region of interest" description="Disordered" evidence="1">
    <location>
        <begin position="445"/>
        <end position="512"/>
    </location>
</feature>
<feature type="compositionally biased region" description="Basic and acidic residues" evidence="1">
    <location>
        <begin position="358"/>
        <end position="367"/>
    </location>
</feature>
<dbReference type="Proteomes" id="UP001652741">
    <property type="component" value="Chromosome ssa03"/>
</dbReference>
<keyword evidence="2" id="KW-1185">Reference proteome</keyword>
<feature type="compositionally biased region" description="Acidic residues" evidence="1">
    <location>
        <begin position="403"/>
        <end position="414"/>
    </location>
</feature>
<dbReference type="KEGG" id="sasa:106601357"/>
<feature type="compositionally biased region" description="Low complexity" evidence="1">
    <location>
        <begin position="284"/>
        <end position="304"/>
    </location>
</feature>
<feature type="compositionally biased region" description="Polar residues" evidence="1">
    <location>
        <begin position="655"/>
        <end position="666"/>
    </location>
</feature>
<sequence>METEPMVSPRSPKSPVSQEDCGLWVEVGCKPAEDTDTAKDNSSLTSGEKPCEAWQAVIPPPPLVSEGHPDWMEEDDHVFILPPPCKDPSCPEEGSTMEPNVKVSVGAISVTEAKENPRSLDGVQSEQPSSTPVMDKATVTVEEEQLTELKKGGSVDITVLTERPGSASPPPTDEYKAVGASSPEQPHPNMEASILKETDPVPSSQTRESEPEHCLDNNSHPTHEGTIIEPEHTDESNNDVEDMVDGRSLDYDMTKDEWVRRDSASSDVQCLQPRLSISRGLSREQVSVPSPQSPASEQQEQQEAGSLTVAEDIQQGEQLLHRLHLVQQRQDGQQVPQEPPPSHQETMKTTNQDTGFQEVERIECRKEEEEEEEGGSEGSGEEREQGVRVQTVEVEERAAVSEEVTEISEKEDIETVAGEKVEEVQSHPSAQLSVQPMVRIEMECSDDDQSDSGVSTDFSPVGTHEIHTTTSPIIDNKAPPPQKETPIEREIRRSAEREQSLRRSRCMSNTQEGQEVVDIPLMKTPLLAKTLSSKAGPGQGADWQFSEKKMQKEISQEIQRELVLVNMGNFPGVYSKGTVRQMRERKLLFEAFQQGIAEGPTRHRRPPTTAGLGMRGHVYPSVLERTRSMELVSFKGCPLSRAHSHQMFDFKGQKEANSGQNPSADNQPAGKGAARKVVILESDDTIIAHYPNRDKGAQRLYRSLDCLSIGGTVSTEEEATDEVRGEQPGDEDDILRENPFFKLRPSLAMKPEVEKDIREAREREEELRRQRCSLYGEAGVSGGRPDSTEDPSPDPPTTLIPSSTSSFTASVDGRQSKGKLDRTWPPPNPKSARVNPGQTQEPKVYKASGQKTPLWQRWEAGMVNGPLPREQD</sequence>
<dbReference type="PANTHER" id="PTHR18839">
    <property type="entry name" value="MITOTIC INTERACTOR AND SUBSTRATE OF PLK1 MISP FAMILY MEMBER"/>
    <property type="match status" value="1"/>
</dbReference>
<feature type="region of interest" description="Disordered" evidence="1">
    <location>
        <begin position="1"/>
        <end position="20"/>
    </location>
</feature>
<dbReference type="GeneID" id="106601357"/>
<feature type="region of interest" description="Disordered" evidence="1">
    <location>
        <begin position="31"/>
        <end position="53"/>
    </location>
</feature>